<dbReference type="EMBL" id="QJKJ01016915">
    <property type="protein sequence ID" value="RDX60359.1"/>
    <property type="molecule type" value="Genomic_DNA"/>
</dbReference>
<feature type="non-terminal residue" evidence="1">
    <location>
        <position position="1"/>
    </location>
</feature>
<dbReference type="OrthoDB" id="1432853at2759"/>
<evidence type="ECO:0000313" key="1">
    <source>
        <dbReference type="EMBL" id="RDX60359.1"/>
    </source>
</evidence>
<dbReference type="STRING" id="157652.A0A371E2T1"/>
<comment type="caution">
    <text evidence="1">The sequence shown here is derived from an EMBL/GenBank/DDBJ whole genome shotgun (WGS) entry which is preliminary data.</text>
</comment>
<sequence>VRDGKIIEANDDYASIENFWTFLIINFDDLLDVIIKFTYPNLMNPYKNEDFVPSMTFLVLTIEIIDKINDYILSLKIEALQKLGLATFGLPNQRSS</sequence>
<keyword evidence="2" id="KW-1185">Reference proteome</keyword>
<organism evidence="1 2">
    <name type="scientific">Mucuna pruriens</name>
    <name type="common">Velvet bean</name>
    <name type="synonym">Dolichos pruriens</name>
    <dbReference type="NCBI Taxonomy" id="157652"/>
    <lineage>
        <taxon>Eukaryota</taxon>
        <taxon>Viridiplantae</taxon>
        <taxon>Streptophyta</taxon>
        <taxon>Embryophyta</taxon>
        <taxon>Tracheophyta</taxon>
        <taxon>Spermatophyta</taxon>
        <taxon>Magnoliopsida</taxon>
        <taxon>eudicotyledons</taxon>
        <taxon>Gunneridae</taxon>
        <taxon>Pentapetalae</taxon>
        <taxon>rosids</taxon>
        <taxon>fabids</taxon>
        <taxon>Fabales</taxon>
        <taxon>Fabaceae</taxon>
        <taxon>Papilionoideae</taxon>
        <taxon>50 kb inversion clade</taxon>
        <taxon>NPAAA clade</taxon>
        <taxon>indigoferoid/millettioid clade</taxon>
        <taxon>Phaseoleae</taxon>
        <taxon>Mucuna</taxon>
    </lineage>
</organism>
<proteinExistence type="predicted"/>
<feature type="non-terminal residue" evidence="1">
    <location>
        <position position="96"/>
    </location>
</feature>
<protein>
    <submittedName>
        <fullName evidence="1">Uncharacterized protein</fullName>
    </submittedName>
</protein>
<accession>A0A371E2T1</accession>
<dbReference type="AlphaFoldDB" id="A0A371E2T1"/>
<dbReference type="Proteomes" id="UP000257109">
    <property type="component" value="Unassembled WGS sequence"/>
</dbReference>
<reference evidence="1" key="1">
    <citation type="submission" date="2018-05" db="EMBL/GenBank/DDBJ databases">
        <title>Draft genome of Mucuna pruriens seed.</title>
        <authorList>
            <person name="Nnadi N.E."/>
            <person name="Vos R."/>
            <person name="Hasami M.H."/>
            <person name="Devisetty U.K."/>
            <person name="Aguiy J.C."/>
        </authorList>
    </citation>
    <scope>NUCLEOTIDE SEQUENCE [LARGE SCALE GENOMIC DNA]</scope>
    <source>
        <strain evidence="1">JCA_2017</strain>
    </source>
</reference>
<evidence type="ECO:0000313" key="2">
    <source>
        <dbReference type="Proteomes" id="UP000257109"/>
    </source>
</evidence>
<gene>
    <name evidence="1" type="ORF">CR513_61501</name>
</gene>
<name>A0A371E2T1_MUCPR</name>